<reference evidence="2 3" key="1">
    <citation type="submission" date="2018-11" db="EMBL/GenBank/DDBJ databases">
        <authorList>
            <consortium name="Pathogen Informatics"/>
        </authorList>
    </citation>
    <scope>NUCLEOTIDE SEQUENCE [LARGE SCALE GENOMIC DNA]</scope>
</reference>
<sequence>MDAGGTLEPNQISEGITNIFNPQTFHLFSTGAAELMRPHIMDCLSILSDVHTIHKVKQAQKMAAQPVGADGYPADCGALHGPGTLGHNPAAGGLGYVATGVANAYSGSGGIGGLGSAGSGVPNSVGVSGPSHPTTNAPSLHEDTIGAHLKSGIAQFVALELSRNSSVKDEDLLMLLSPGLVVDENAPSADTQKRSGKLPNISAKPLPSGSLSGGSFRSTGGTTGASSSGSFNTQRQFSRGSTILGLGGLQTPRVMASTAGQSSLEAERGSKWDESSNTNVSRGAVGEHSPPVVTSGMSKLSSGNTGHISLAVPSLVTRSPSIASVLATPGAGQQALMSIGHFALMPTLTHTTRIDAPILQYLPWLKSIPSTVQQGPRDFLQCVERIRTLTWLLLGATMHTALTRDATGLTCKPVPFIFVTSIADLVKFIISGFTEQKKVCDNSLYTCDGQN</sequence>
<dbReference type="AlphaFoldDB" id="A0A3P6UWE1"/>
<dbReference type="PANTHER" id="PTHR21696">
    <property type="entry name" value="PROTEIN UNC-79 HOMOLOG"/>
    <property type="match status" value="1"/>
</dbReference>
<dbReference type="PANTHER" id="PTHR21696:SF2">
    <property type="entry name" value="PROTEIN UNC-79 HOMOLOG"/>
    <property type="match status" value="1"/>
</dbReference>
<feature type="compositionally biased region" description="Low complexity" evidence="1">
    <location>
        <begin position="208"/>
        <end position="230"/>
    </location>
</feature>
<dbReference type="Proteomes" id="UP000281553">
    <property type="component" value="Unassembled WGS sequence"/>
</dbReference>
<dbReference type="EMBL" id="UYRU01043794">
    <property type="protein sequence ID" value="VDK83868.1"/>
    <property type="molecule type" value="Genomic_DNA"/>
</dbReference>
<evidence type="ECO:0000313" key="3">
    <source>
        <dbReference type="Proteomes" id="UP000281553"/>
    </source>
</evidence>
<name>A0A3P6UWE1_DIBLA</name>
<feature type="region of interest" description="Disordered" evidence="1">
    <location>
        <begin position="184"/>
        <end position="234"/>
    </location>
</feature>
<accession>A0A3P6UWE1</accession>
<proteinExistence type="predicted"/>
<feature type="compositionally biased region" description="Basic and acidic residues" evidence="1">
    <location>
        <begin position="265"/>
        <end position="274"/>
    </location>
</feature>
<dbReference type="OrthoDB" id="6270916at2759"/>
<gene>
    <name evidence="2" type="ORF">DILT_LOCUS3516</name>
</gene>
<evidence type="ECO:0000256" key="1">
    <source>
        <dbReference type="SAM" id="MobiDB-lite"/>
    </source>
</evidence>
<dbReference type="InterPro" id="IPR024855">
    <property type="entry name" value="UNC79"/>
</dbReference>
<keyword evidence="3" id="KW-1185">Reference proteome</keyword>
<protein>
    <submittedName>
        <fullName evidence="2">Uncharacterized protein</fullName>
    </submittedName>
</protein>
<feature type="region of interest" description="Disordered" evidence="1">
    <location>
        <begin position="255"/>
        <end position="300"/>
    </location>
</feature>
<organism evidence="2 3">
    <name type="scientific">Dibothriocephalus latus</name>
    <name type="common">Fish tapeworm</name>
    <name type="synonym">Diphyllobothrium latum</name>
    <dbReference type="NCBI Taxonomy" id="60516"/>
    <lineage>
        <taxon>Eukaryota</taxon>
        <taxon>Metazoa</taxon>
        <taxon>Spiralia</taxon>
        <taxon>Lophotrochozoa</taxon>
        <taxon>Platyhelminthes</taxon>
        <taxon>Cestoda</taxon>
        <taxon>Eucestoda</taxon>
        <taxon>Diphyllobothriidea</taxon>
        <taxon>Diphyllobothriidae</taxon>
        <taxon>Dibothriocephalus</taxon>
    </lineage>
</organism>
<evidence type="ECO:0000313" key="2">
    <source>
        <dbReference type="EMBL" id="VDK83868.1"/>
    </source>
</evidence>